<comment type="caution">
    <text evidence="1">The sequence shown here is derived from an EMBL/GenBank/DDBJ whole genome shotgun (WGS) entry which is preliminary data.</text>
</comment>
<sequence>MEENDIGISSGENHFDKIKLLNSIANALASFGVDCGNATLMDFIDMNCGAIPDGAYSSVVDSGAEMQFLSLYTQTAEMRFAFAVTQLLKMSGKFMNPIEKFCFDTGKSLEVGEIASVGEAFSAFDSIVLDGLPGEVTRKIESQSDDAITWRKVCDTHEKAWARAGGDEKIYYVMLRSFVGGILSASKIEFDTDGETFTLKKSAS</sequence>
<keyword evidence="2" id="KW-1185">Reference proteome</keyword>
<evidence type="ECO:0000313" key="2">
    <source>
        <dbReference type="Proteomes" id="UP000003571"/>
    </source>
</evidence>
<organism evidence="1 2">
    <name type="scientific">Treponema saccharophilum DSM 2985</name>
    <dbReference type="NCBI Taxonomy" id="907348"/>
    <lineage>
        <taxon>Bacteria</taxon>
        <taxon>Pseudomonadati</taxon>
        <taxon>Spirochaetota</taxon>
        <taxon>Spirochaetia</taxon>
        <taxon>Spirochaetales</taxon>
        <taxon>Treponemataceae</taxon>
        <taxon>Treponema</taxon>
    </lineage>
</organism>
<dbReference type="AlphaFoldDB" id="H7EI07"/>
<gene>
    <name evidence="1" type="ORF">TresaDRAFT_2563</name>
</gene>
<proteinExistence type="predicted"/>
<protein>
    <submittedName>
        <fullName evidence="1">Uncharacterized protein</fullName>
    </submittedName>
</protein>
<dbReference type="Proteomes" id="UP000003571">
    <property type="component" value="Unassembled WGS sequence"/>
</dbReference>
<accession>H7EI07</accession>
<dbReference type="STRING" id="907348.TresaDRAFT_2563"/>
<name>H7EI07_9SPIR</name>
<dbReference type="RefSeq" id="WP_002702420.1">
    <property type="nucleotide sequence ID" value="NZ_AGRW01000032.1"/>
</dbReference>
<dbReference type="PATRIC" id="fig|907348.3.peg.441"/>
<dbReference type="EMBL" id="AGRW01000032">
    <property type="protein sequence ID" value="EIC02783.1"/>
    <property type="molecule type" value="Genomic_DNA"/>
</dbReference>
<reference evidence="1 2" key="1">
    <citation type="submission" date="2011-09" db="EMBL/GenBank/DDBJ databases">
        <title>The draft genome of Treponema saccharophilum DSM 2985.</title>
        <authorList>
            <consortium name="US DOE Joint Genome Institute (JGI-PGF)"/>
            <person name="Lucas S."/>
            <person name="Copeland A."/>
            <person name="Lapidus A."/>
            <person name="Glavina del Rio T."/>
            <person name="Dalin E."/>
            <person name="Tice H."/>
            <person name="Bruce D."/>
            <person name="Goodwin L."/>
            <person name="Pitluck S."/>
            <person name="Peters L."/>
            <person name="Kyrpides N."/>
            <person name="Mavromatis K."/>
            <person name="Ivanova N."/>
            <person name="Markowitz V."/>
            <person name="Cheng J.-F."/>
            <person name="Hugenholtz P."/>
            <person name="Woyke T."/>
            <person name="Wu D."/>
            <person name="Gronow S."/>
            <person name="Wellnitz S."/>
            <person name="Brambilla E."/>
            <person name="Klenk H.-P."/>
            <person name="Eisen J.A."/>
        </authorList>
    </citation>
    <scope>NUCLEOTIDE SEQUENCE [LARGE SCALE GENOMIC DNA]</scope>
    <source>
        <strain evidence="1 2">DSM 2985</strain>
    </source>
</reference>
<evidence type="ECO:0000313" key="1">
    <source>
        <dbReference type="EMBL" id="EIC02783.1"/>
    </source>
</evidence>